<dbReference type="CDD" id="cd08492">
    <property type="entry name" value="PBP2_NikA_DppA_OppA_like_15"/>
    <property type="match status" value="1"/>
</dbReference>
<dbReference type="InterPro" id="IPR039424">
    <property type="entry name" value="SBP_5"/>
</dbReference>
<dbReference type="PANTHER" id="PTHR30290">
    <property type="entry name" value="PERIPLASMIC BINDING COMPONENT OF ABC TRANSPORTER"/>
    <property type="match status" value="1"/>
</dbReference>
<evidence type="ECO:0000313" key="7">
    <source>
        <dbReference type="Proteomes" id="UP000266340"/>
    </source>
</evidence>
<evidence type="ECO:0000256" key="3">
    <source>
        <dbReference type="ARBA" id="ARBA00022448"/>
    </source>
</evidence>
<comment type="subcellular location">
    <subcellularLocation>
        <location evidence="1">Cell membrane</location>
        <topology evidence="1">Lipid-anchor</topology>
    </subcellularLocation>
</comment>
<name>A0A398D240_9BACL</name>
<dbReference type="PANTHER" id="PTHR30290:SF9">
    <property type="entry name" value="OLIGOPEPTIDE-BINDING PROTEIN APPA"/>
    <property type="match status" value="1"/>
</dbReference>
<keyword evidence="3" id="KW-0813">Transport</keyword>
<dbReference type="Gene3D" id="3.10.105.10">
    <property type="entry name" value="Dipeptide-binding Protein, Domain 3"/>
    <property type="match status" value="1"/>
</dbReference>
<dbReference type="SUPFAM" id="SSF53850">
    <property type="entry name" value="Periplasmic binding protein-like II"/>
    <property type="match status" value="1"/>
</dbReference>
<dbReference type="Proteomes" id="UP000266340">
    <property type="component" value="Unassembled WGS sequence"/>
</dbReference>
<protein>
    <submittedName>
        <fullName evidence="6">ABC transporter substrate-binding protein</fullName>
    </submittedName>
</protein>
<dbReference type="PIRSF" id="PIRSF002741">
    <property type="entry name" value="MppA"/>
    <property type="match status" value="1"/>
</dbReference>
<dbReference type="InterPro" id="IPR000914">
    <property type="entry name" value="SBP_5_dom"/>
</dbReference>
<evidence type="ECO:0000256" key="2">
    <source>
        <dbReference type="ARBA" id="ARBA00005695"/>
    </source>
</evidence>
<dbReference type="InterPro" id="IPR023765">
    <property type="entry name" value="SBP_5_CS"/>
</dbReference>
<reference evidence="6 7" key="1">
    <citation type="submission" date="2018-09" db="EMBL/GenBank/DDBJ databases">
        <title>Cohnella cavernae sp. nov., isolated from a karst cave.</title>
        <authorList>
            <person name="Zhu H."/>
        </authorList>
    </citation>
    <scope>NUCLEOTIDE SEQUENCE [LARGE SCALE GENOMIC DNA]</scope>
    <source>
        <strain evidence="6 7">K2E09-144</strain>
    </source>
</reference>
<evidence type="ECO:0000259" key="5">
    <source>
        <dbReference type="Pfam" id="PF00496"/>
    </source>
</evidence>
<dbReference type="GO" id="GO:0042597">
    <property type="term" value="C:periplasmic space"/>
    <property type="evidence" value="ECO:0007669"/>
    <property type="project" value="UniProtKB-ARBA"/>
</dbReference>
<sequence length="563" mass="62673">MQKKRYTVDAVRKLRTRKSTGRVDMKAKNKMIKGLTAILTAAFVLAGCQSGNEPTSAEASASAAAGTPTAGGQLNFALSTVIANDILDPQKTGSPQNSRIQRNIFDSLVEEQPDHTFKPWLATDWEIAPDNKSYTFHLRKDVKFHDGTPFNAEAVKFNFDRIGKLEAPGVAKNDIGSYTSSEVIDEYTIKIHFATPFAPFLTNLSKENLGIISPAAVQKYGDEFSHHPVGTGPFRFVSYTAGTEYVLEKNPDYNWPPSSAKHTGAAYLDKIVVKVIPEEATRVGVLQSGDVQAADIIPPQNIVSFKSDPNFQIYQAEMLNYNPAIHLNSKRPLLTDVKVREALRTSLDLDSIVKTVYLGTYDRAYTYLSPSLLGSDASLKDEWKSSIEDAGKALDELGWKKGSDGIRVKDGKRLSLEMIDFYANREKRMDVMALVQNQWKKNGIELKITSLSVGAYTERSKTGDFDLWIGSQYGADPDVFRSVANYFDFNDPELAKLLDQAYGELDREKRVAIYKQAQKRIFDQATVIPVYVFPYTVGASKSLQGLAFDAHGFPLFYDAWLKK</sequence>
<dbReference type="Gene3D" id="3.90.76.10">
    <property type="entry name" value="Dipeptide-binding Protein, Domain 1"/>
    <property type="match status" value="1"/>
</dbReference>
<gene>
    <name evidence="6" type="ORF">D3H35_02050</name>
</gene>
<dbReference type="GO" id="GO:0015833">
    <property type="term" value="P:peptide transport"/>
    <property type="evidence" value="ECO:0007669"/>
    <property type="project" value="TreeGrafter"/>
</dbReference>
<proteinExistence type="inferred from homology"/>
<dbReference type="AlphaFoldDB" id="A0A398D240"/>
<accession>A0A398D240</accession>
<dbReference type="PROSITE" id="PS01040">
    <property type="entry name" value="SBP_BACTERIAL_5"/>
    <property type="match status" value="1"/>
</dbReference>
<evidence type="ECO:0000256" key="1">
    <source>
        <dbReference type="ARBA" id="ARBA00004193"/>
    </source>
</evidence>
<dbReference type="Gene3D" id="3.40.190.10">
    <property type="entry name" value="Periplasmic binding protein-like II"/>
    <property type="match status" value="1"/>
</dbReference>
<organism evidence="6 7">
    <name type="scientific">Cohnella faecalis</name>
    <dbReference type="NCBI Taxonomy" id="2315694"/>
    <lineage>
        <taxon>Bacteria</taxon>
        <taxon>Bacillati</taxon>
        <taxon>Bacillota</taxon>
        <taxon>Bacilli</taxon>
        <taxon>Bacillales</taxon>
        <taxon>Paenibacillaceae</taxon>
        <taxon>Cohnella</taxon>
    </lineage>
</organism>
<keyword evidence="7" id="KW-1185">Reference proteome</keyword>
<comment type="caution">
    <text evidence="6">The sequence shown here is derived from an EMBL/GenBank/DDBJ whole genome shotgun (WGS) entry which is preliminary data.</text>
</comment>
<comment type="similarity">
    <text evidence="2">Belongs to the bacterial solute-binding protein 5 family.</text>
</comment>
<evidence type="ECO:0000313" key="6">
    <source>
        <dbReference type="EMBL" id="RIE05174.1"/>
    </source>
</evidence>
<dbReference type="EMBL" id="QXJM01000015">
    <property type="protein sequence ID" value="RIE05174.1"/>
    <property type="molecule type" value="Genomic_DNA"/>
</dbReference>
<keyword evidence="4" id="KW-0732">Signal</keyword>
<dbReference type="Pfam" id="PF00496">
    <property type="entry name" value="SBP_bac_5"/>
    <property type="match status" value="1"/>
</dbReference>
<feature type="domain" description="Solute-binding protein family 5" evidence="5">
    <location>
        <begin position="117"/>
        <end position="487"/>
    </location>
</feature>
<dbReference type="InterPro" id="IPR030678">
    <property type="entry name" value="Peptide/Ni-bd"/>
</dbReference>
<evidence type="ECO:0000256" key="4">
    <source>
        <dbReference type="ARBA" id="ARBA00022729"/>
    </source>
</evidence>
<dbReference type="GO" id="GO:0043190">
    <property type="term" value="C:ATP-binding cassette (ABC) transporter complex"/>
    <property type="evidence" value="ECO:0007669"/>
    <property type="project" value="InterPro"/>
</dbReference>
<dbReference type="GO" id="GO:1904680">
    <property type="term" value="F:peptide transmembrane transporter activity"/>
    <property type="evidence" value="ECO:0007669"/>
    <property type="project" value="TreeGrafter"/>
</dbReference>